<organism evidence="2 3">
    <name type="scientific">Methylobacterium persicinum</name>
    <dbReference type="NCBI Taxonomy" id="374426"/>
    <lineage>
        <taxon>Bacteria</taxon>
        <taxon>Pseudomonadati</taxon>
        <taxon>Pseudomonadota</taxon>
        <taxon>Alphaproteobacteria</taxon>
        <taxon>Hyphomicrobiales</taxon>
        <taxon>Methylobacteriaceae</taxon>
        <taxon>Methylobacterium</taxon>
    </lineage>
</organism>
<dbReference type="SFLD" id="SFLDG01129">
    <property type="entry name" value="C1.5:_HAD__Beta-PGM__Phosphata"/>
    <property type="match status" value="1"/>
</dbReference>
<gene>
    <name evidence="2" type="ORF">QO016_004689</name>
</gene>
<dbReference type="GO" id="GO:0018784">
    <property type="term" value="F:(S)-2-haloacid dehalogenase activity"/>
    <property type="evidence" value="ECO:0007669"/>
    <property type="project" value="UniProtKB-EC"/>
</dbReference>
<dbReference type="RefSeq" id="WP_238249914.1">
    <property type="nucleotide sequence ID" value="NZ_BPQX01000035.1"/>
</dbReference>
<dbReference type="SFLD" id="SFLDS00003">
    <property type="entry name" value="Haloacid_Dehalogenase"/>
    <property type="match status" value="1"/>
</dbReference>
<dbReference type="PANTHER" id="PTHR43316">
    <property type="entry name" value="HYDROLASE, HALOACID DELAHOGENASE-RELATED"/>
    <property type="match status" value="1"/>
</dbReference>
<dbReference type="InterPro" id="IPR023214">
    <property type="entry name" value="HAD_sf"/>
</dbReference>
<dbReference type="EC" id="3.8.1.2" evidence="2"/>
<sequence>MLQLQPVPKVITFDCYGTLVRWHDAVRSAARAILAGRLTEPEAQKQSVALADRLRSAAVERQQRPPYCDYKSVLRSALAVALAEAGHAAEPDDEEMLLSTLRRIEPHPDVPAALHRLRARYRLAVISNTDDDLIAGSIAAIGVPIDFVVTAEQAQAYKPDHRLFLHAYATLGVTKEETVHVGMGQFTDLKVCHELGIRSVWIDRVGEPLNPDWPPHAKLDDLTGLPDMLSVS</sequence>
<evidence type="ECO:0000256" key="1">
    <source>
        <dbReference type="ARBA" id="ARBA00022801"/>
    </source>
</evidence>
<dbReference type="InterPro" id="IPR036412">
    <property type="entry name" value="HAD-like_sf"/>
</dbReference>
<keyword evidence="3" id="KW-1185">Reference proteome</keyword>
<accession>A0ABU0HS48</accession>
<name>A0ABU0HS48_9HYPH</name>
<dbReference type="Pfam" id="PF00702">
    <property type="entry name" value="Hydrolase"/>
    <property type="match status" value="1"/>
</dbReference>
<proteinExistence type="predicted"/>
<reference evidence="2 3" key="1">
    <citation type="submission" date="2023-07" db="EMBL/GenBank/DDBJ databases">
        <title>Genomic Encyclopedia of Type Strains, Phase IV (KMG-IV): sequencing the most valuable type-strain genomes for metagenomic binning, comparative biology and taxonomic classification.</title>
        <authorList>
            <person name="Goeker M."/>
        </authorList>
    </citation>
    <scope>NUCLEOTIDE SEQUENCE [LARGE SCALE GENOMIC DNA]</scope>
    <source>
        <strain evidence="2 3">DSM 19562</strain>
    </source>
</reference>
<dbReference type="Gene3D" id="3.40.50.1000">
    <property type="entry name" value="HAD superfamily/HAD-like"/>
    <property type="match status" value="1"/>
</dbReference>
<protein>
    <submittedName>
        <fullName evidence="2">2-haloacid dehalogenase</fullName>
        <ecNumber evidence="2">3.8.1.2</ecNumber>
    </submittedName>
</protein>
<evidence type="ECO:0000313" key="3">
    <source>
        <dbReference type="Proteomes" id="UP001236369"/>
    </source>
</evidence>
<comment type="caution">
    <text evidence="2">The sequence shown here is derived from an EMBL/GenBank/DDBJ whole genome shotgun (WGS) entry which is preliminary data.</text>
</comment>
<dbReference type="NCBIfam" id="TIGR01493">
    <property type="entry name" value="HAD-SF-IA-v2"/>
    <property type="match status" value="1"/>
</dbReference>
<dbReference type="InterPro" id="IPR051540">
    <property type="entry name" value="S-2-haloacid_dehalogenase"/>
</dbReference>
<dbReference type="EMBL" id="JAUSVV010000022">
    <property type="protein sequence ID" value="MDQ0445162.1"/>
    <property type="molecule type" value="Genomic_DNA"/>
</dbReference>
<dbReference type="SUPFAM" id="SSF56784">
    <property type="entry name" value="HAD-like"/>
    <property type="match status" value="1"/>
</dbReference>
<dbReference type="InterPro" id="IPR006328">
    <property type="entry name" value="2-HAD"/>
</dbReference>
<dbReference type="NCBIfam" id="TIGR01428">
    <property type="entry name" value="HAD_type_II"/>
    <property type="match status" value="1"/>
</dbReference>
<dbReference type="Gene3D" id="1.10.150.750">
    <property type="match status" value="1"/>
</dbReference>
<dbReference type="PANTHER" id="PTHR43316:SF3">
    <property type="entry name" value="HALOACID DEHALOGENASE, TYPE II (AFU_ORTHOLOGUE AFUA_2G07750)-RELATED"/>
    <property type="match status" value="1"/>
</dbReference>
<dbReference type="Proteomes" id="UP001236369">
    <property type="component" value="Unassembled WGS sequence"/>
</dbReference>
<keyword evidence="1 2" id="KW-0378">Hydrolase</keyword>
<dbReference type="InterPro" id="IPR006439">
    <property type="entry name" value="HAD-SF_hydro_IA"/>
</dbReference>
<evidence type="ECO:0000313" key="2">
    <source>
        <dbReference type="EMBL" id="MDQ0445162.1"/>
    </source>
</evidence>